<feature type="region of interest" description="Disordered" evidence="1">
    <location>
        <begin position="394"/>
        <end position="423"/>
    </location>
</feature>
<reference evidence="2 3" key="1">
    <citation type="submission" date="2020-08" db="EMBL/GenBank/DDBJ databases">
        <title>Sequencing the genomes of 1000 actinobacteria strains.</title>
        <authorList>
            <person name="Klenk H.-P."/>
        </authorList>
    </citation>
    <scope>NUCLEOTIDE SEQUENCE [LARGE SCALE GENOMIC DNA]</scope>
    <source>
        <strain evidence="2 3">DSM 45258</strain>
    </source>
</reference>
<dbReference type="AlphaFoldDB" id="A0A839RQ30"/>
<evidence type="ECO:0000256" key="1">
    <source>
        <dbReference type="SAM" id="MobiDB-lite"/>
    </source>
</evidence>
<dbReference type="Proteomes" id="UP000567922">
    <property type="component" value="Unassembled WGS sequence"/>
</dbReference>
<protein>
    <submittedName>
        <fullName evidence="2">Uncharacterized protein</fullName>
    </submittedName>
</protein>
<accession>A0A839RQ30</accession>
<proteinExistence type="predicted"/>
<evidence type="ECO:0000313" key="3">
    <source>
        <dbReference type="Proteomes" id="UP000567922"/>
    </source>
</evidence>
<evidence type="ECO:0000313" key="2">
    <source>
        <dbReference type="EMBL" id="MBB3038419.1"/>
    </source>
</evidence>
<feature type="region of interest" description="Disordered" evidence="1">
    <location>
        <begin position="283"/>
        <end position="309"/>
    </location>
</feature>
<feature type="compositionally biased region" description="Low complexity" evidence="1">
    <location>
        <begin position="456"/>
        <end position="479"/>
    </location>
</feature>
<keyword evidence="3" id="KW-1185">Reference proteome</keyword>
<dbReference type="RefSeq" id="WP_064442680.1">
    <property type="nucleotide sequence ID" value="NZ_BDDI01000034.1"/>
</dbReference>
<feature type="region of interest" description="Disordered" evidence="1">
    <location>
        <begin position="446"/>
        <end position="513"/>
    </location>
</feature>
<dbReference type="EMBL" id="JACHWS010000003">
    <property type="protein sequence ID" value="MBB3038419.1"/>
    <property type="molecule type" value="Genomic_DNA"/>
</dbReference>
<dbReference type="OrthoDB" id="8404525at2"/>
<gene>
    <name evidence="2" type="ORF">FHU29_002888</name>
</gene>
<name>A0A839RQ30_9ACTN</name>
<sequence length="718" mass="70811">MPAEKVFTHFVFQGAQLNPDGGDADDLPDKAYWRGWVSLIPHVSQGGKMVPMHEAREVIRADLPGGWETISLAREFRMSLDENGVARYRGEEGIWVPAPGEWSPGQEWVYQVRFRAITVNDEPVPAPLPFFVNAPVNEMVDLTQVGRVIGTTGPGGTAIGPPGRGIASVTIKNGAFVFTFDDENATTNTVPLPGYEDLTESLIEARDAAEDAAASATASEGNAAASATAAGSSASAAASSASEAEAARDAAASSASAAASSETNTAASEQAAITAASGAAQSESNAGLSESNAAASEGNAAQSASDAADSATQAASSATAASQSASEAAGSADAANTSSLAASESESNAATSETNAAQSALEASGYASSAGSSAALASDSAGAAAASEANADASATAASESETNAADSATAAATSETNAAQSASDAADSAASIGTAVTDAQDAATLAGQHKDAAETARTGAETAQAAAEQAAQDAQEAANVGPATDTTAGIVRLPGNAPGVLGGTSNNPTVTGWDDKADADHDHSADDIWDATTVGIDVLRASNQQAARDVIGAGTSNLQLGSSGSTAAPGDHTHGPGEITGVTPTGQSLMEAADGAAARSAIGAGTSSLELGSGANNAAPGNHTHVAAQIDDATTVGKNVLTAADMQTARDSIGLSNVDNTSDAEKPVSTAVAYEFNQVANALADKVDSGDVDEMQLVANEAAALSAGTGVFAFWTE</sequence>
<comment type="caution">
    <text evidence="2">The sequence shown here is derived from an EMBL/GenBank/DDBJ whole genome shotgun (WGS) entry which is preliminary data.</text>
</comment>
<organism evidence="2 3">
    <name type="scientific">Hoyosella altamirensis</name>
    <dbReference type="NCBI Taxonomy" id="616997"/>
    <lineage>
        <taxon>Bacteria</taxon>
        <taxon>Bacillati</taxon>
        <taxon>Actinomycetota</taxon>
        <taxon>Actinomycetes</taxon>
        <taxon>Mycobacteriales</taxon>
        <taxon>Hoyosellaceae</taxon>
        <taxon>Hoyosella</taxon>
    </lineage>
</organism>
<feature type="region of interest" description="Disordered" evidence="1">
    <location>
        <begin position="326"/>
        <end position="356"/>
    </location>
</feature>